<reference evidence="1" key="1">
    <citation type="journal article" date="2014" name="Int. J. Syst. Evol. Microbiol.">
        <title>Complete genome sequence of Corynebacterium casei LMG S-19264T (=DSM 44701T), isolated from a smear-ripened cheese.</title>
        <authorList>
            <consortium name="US DOE Joint Genome Institute (JGI-PGF)"/>
            <person name="Walter F."/>
            <person name="Albersmeier A."/>
            <person name="Kalinowski J."/>
            <person name="Ruckert C."/>
        </authorList>
    </citation>
    <scope>NUCLEOTIDE SEQUENCE</scope>
    <source>
        <strain evidence="1">CGMCC 1.15762</strain>
    </source>
</reference>
<evidence type="ECO:0000313" key="2">
    <source>
        <dbReference type="Proteomes" id="UP000617145"/>
    </source>
</evidence>
<dbReference type="AlphaFoldDB" id="A0A8J3EIS6"/>
<dbReference type="Proteomes" id="UP000617145">
    <property type="component" value="Unassembled WGS sequence"/>
</dbReference>
<evidence type="ECO:0000313" key="1">
    <source>
        <dbReference type="EMBL" id="GGG83029.1"/>
    </source>
</evidence>
<accession>A0A8J3EIS6</accession>
<name>A0A8J3EIS6_9RHOB</name>
<keyword evidence="2" id="KW-1185">Reference proteome</keyword>
<organism evidence="1 2">
    <name type="scientific">Salipiger pallidus</name>
    <dbReference type="NCBI Taxonomy" id="1775170"/>
    <lineage>
        <taxon>Bacteria</taxon>
        <taxon>Pseudomonadati</taxon>
        <taxon>Pseudomonadota</taxon>
        <taxon>Alphaproteobacteria</taxon>
        <taxon>Rhodobacterales</taxon>
        <taxon>Roseobacteraceae</taxon>
        <taxon>Salipiger</taxon>
    </lineage>
</organism>
<reference evidence="1" key="2">
    <citation type="submission" date="2020-09" db="EMBL/GenBank/DDBJ databases">
        <authorList>
            <person name="Sun Q."/>
            <person name="Zhou Y."/>
        </authorList>
    </citation>
    <scope>NUCLEOTIDE SEQUENCE</scope>
    <source>
        <strain evidence="1">CGMCC 1.15762</strain>
    </source>
</reference>
<gene>
    <name evidence="1" type="ORF">GCM10011415_36030</name>
</gene>
<dbReference type="RefSeq" id="WP_188791672.1">
    <property type="nucleotide sequence ID" value="NZ_BMJV01000008.1"/>
</dbReference>
<sequence>MHENLRSYMRLVEKRSREHNQAFGMLYAQGLYGACAAVIRQEIDNLIRVDYLAFSVPLADRDELCREALSGSRWQRCTAKGKLTDIRDVQFHTYAKNNHSWVSLAYEYSSKFIHLTNFWNYGVSDPLVTMPADDRSEMICYLSRYHGFPGHDLKMNDLFEYLPQVFEKIRSNIECYVELEDGLLLHPLSS</sequence>
<dbReference type="EMBL" id="BMJV01000008">
    <property type="protein sequence ID" value="GGG83029.1"/>
    <property type="molecule type" value="Genomic_DNA"/>
</dbReference>
<proteinExistence type="predicted"/>
<comment type="caution">
    <text evidence="1">The sequence shown here is derived from an EMBL/GenBank/DDBJ whole genome shotgun (WGS) entry which is preliminary data.</text>
</comment>
<protein>
    <submittedName>
        <fullName evidence="1">Uncharacterized protein</fullName>
    </submittedName>
</protein>